<protein>
    <submittedName>
        <fullName evidence="1">Uncharacterized protein</fullName>
    </submittedName>
</protein>
<evidence type="ECO:0000313" key="1">
    <source>
        <dbReference type="EMBL" id="KAF6165360.1"/>
    </source>
</evidence>
<evidence type="ECO:0000313" key="2">
    <source>
        <dbReference type="Proteomes" id="UP000541444"/>
    </source>
</evidence>
<comment type="caution">
    <text evidence="1">The sequence shown here is derived from an EMBL/GenBank/DDBJ whole genome shotgun (WGS) entry which is preliminary data.</text>
</comment>
<gene>
    <name evidence="1" type="ORF">GIB67_018804</name>
</gene>
<keyword evidence="2" id="KW-1185">Reference proteome</keyword>
<organism evidence="1 2">
    <name type="scientific">Kingdonia uniflora</name>
    <dbReference type="NCBI Taxonomy" id="39325"/>
    <lineage>
        <taxon>Eukaryota</taxon>
        <taxon>Viridiplantae</taxon>
        <taxon>Streptophyta</taxon>
        <taxon>Embryophyta</taxon>
        <taxon>Tracheophyta</taxon>
        <taxon>Spermatophyta</taxon>
        <taxon>Magnoliopsida</taxon>
        <taxon>Ranunculales</taxon>
        <taxon>Circaeasteraceae</taxon>
        <taxon>Kingdonia</taxon>
    </lineage>
</organism>
<proteinExistence type="predicted"/>
<name>A0A7J7NED5_9MAGN</name>
<sequence>MFSSSGKGKLNGNVSPLLPMIFSEVSSSVDVFGGSIGSGSGVVSPPGFIEEFFLDFDFESLKPILKRLVGVMAAKAAEMKVVAVPSIQTQADPLFRSGFWMMNALPIEGLLQKGFLCEVTELILQLLKIMENIDDGPSSLADQVYGVYFRWAKLNTDEILKVVVGIGWKWDSCTTRRLICLCMFIGYACNYFGDRSCDAKNQKIIQPIDAISIDDIFCKDIDKWTGKVDLSGSSSIGDDYKAALQGEVMGKWELVMDDDEMGSKSSYRV</sequence>
<dbReference type="AlphaFoldDB" id="A0A7J7NED5"/>
<dbReference type="Proteomes" id="UP000541444">
    <property type="component" value="Unassembled WGS sequence"/>
</dbReference>
<reference evidence="1 2" key="1">
    <citation type="journal article" date="2020" name="IScience">
        <title>Genome Sequencing of the Endangered Kingdonia uniflora (Circaeasteraceae, Ranunculales) Reveals Potential Mechanisms of Evolutionary Specialization.</title>
        <authorList>
            <person name="Sun Y."/>
            <person name="Deng T."/>
            <person name="Zhang A."/>
            <person name="Moore M.J."/>
            <person name="Landis J.B."/>
            <person name="Lin N."/>
            <person name="Zhang H."/>
            <person name="Zhang X."/>
            <person name="Huang J."/>
            <person name="Zhang X."/>
            <person name="Sun H."/>
            <person name="Wang H."/>
        </authorList>
    </citation>
    <scope>NUCLEOTIDE SEQUENCE [LARGE SCALE GENOMIC DNA]</scope>
    <source>
        <strain evidence="1">TB1705</strain>
        <tissue evidence="1">Leaf</tissue>
    </source>
</reference>
<accession>A0A7J7NED5</accession>
<dbReference type="EMBL" id="JACGCM010000854">
    <property type="protein sequence ID" value="KAF6165360.1"/>
    <property type="molecule type" value="Genomic_DNA"/>
</dbReference>